<dbReference type="PANTHER" id="PTHR37809:SF1">
    <property type="entry name" value="RIBOSOMAL PROTEIN S12 METHYLTHIOTRANSFERASE ACCESSORY FACTOR YCAO"/>
    <property type="match status" value="1"/>
</dbReference>
<dbReference type="NCBIfam" id="TIGR03549">
    <property type="entry name" value="OsmC domain/YcaO domain-containing protein"/>
    <property type="match status" value="1"/>
</dbReference>
<dbReference type="NCBIfam" id="TIGR00702">
    <property type="entry name" value="YcaO-type kinase domain"/>
    <property type="match status" value="1"/>
</dbReference>
<dbReference type="NCBIfam" id="NF040716">
    <property type="entry name" value="YcaO_for_S12"/>
    <property type="match status" value="1"/>
</dbReference>
<dbReference type="Gene3D" id="3.30.160.660">
    <property type="match status" value="1"/>
</dbReference>
<evidence type="ECO:0000313" key="3">
    <source>
        <dbReference type="Proteomes" id="UP000604898"/>
    </source>
</evidence>
<evidence type="ECO:0000259" key="1">
    <source>
        <dbReference type="PROSITE" id="PS51664"/>
    </source>
</evidence>
<dbReference type="Pfam" id="PF18381">
    <property type="entry name" value="YcaO_C"/>
    <property type="match status" value="1"/>
</dbReference>
<sequence>MEIKVNFLDNLRLEAKFDDFTVTADQPIRYKGDGSAPSPFDYFLASSALCAAYFIKVYCKARDIPTENIRLSQNNIVDPEDRYNQIFQVQVELPEDISDKDRQGILRSIERCTVKKVVQTGPEFKIETVENLDADANAMLMGQSDSDASTYILGKDLPLEQTIANMTGMLADLGMKIEISSWRNIVPNVWSLHIRDAASPMCFTNGKGATKESALCSALGEFIERLNCNFFYNDQFFGEEIANSEFVHYPNEKWFELEDDDSLPAGMLDDYCLAIYNPEGELGGSNLIDTNSGNIDRGICTIPYTRHSDGETVYFPSNLIENLFLSNGMSAGNNLQEAQVQCLSEIFERAVKRQIIEQEIVLPDVPMQVLEKYPSILAGINGLEEQGFPVVVKDASLGGQFPVMCVTLMNPKTGGVFASFGAHPSFEVALERSLTELLQGRSFEGLNDVPKPTFNSMAVTEPENFVEHFIDSTGVISWRFFSSKHDYEFCEWDFSGTNQEEADGLFGILKTLGKEVYTAEFDQLGASACRMLVPGFSEVYLVDDLIWDNTNKALDYREDILNLHSLSDDELVDLVNRLEESQLDNYTDIRTMIGIVFDENTVWGQLTIIELKILIYLALGAAEEAMELVGDFLQYNDNTVERGLFYQAVSAVLEVEMDDELELEHFIHSFNRMFGIEVMQNVIGSVSGEVRFFGLTKTSMALEGIEPHLRLIESYKKLHSARAKAAAK</sequence>
<comment type="caution">
    <text evidence="2">The sequence shown here is derived from an EMBL/GenBank/DDBJ whole genome shotgun (WGS) entry which is preliminary data.</text>
</comment>
<dbReference type="Pfam" id="PF02624">
    <property type="entry name" value="YcaO"/>
    <property type="match status" value="1"/>
</dbReference>
<dbReference type="Pfam" id="PF02566">
    <property type="entry name" value="OsmC"/>
    <property type="match status" value="1"/>
</dbReference>
<feature type="domain" description="YcaO" evidence="1">
    <location>
        <begin position="206"/>
        <end position="570"/>
    </location>
</feature>
<dbReference type="PROSITE" id="PS51664">
    <property type="entry name" value="YCAO"/>
    <property type="match status" value="1"/>
</dbReference>
<protein>
    <submittedName>
        <fullName evidence="2">OsmC domain/YcaO domain-containing protein</fullName>
    </submittedName>
</protein>
<dbReference type="InterPro" id="IPR015946">
    <property type="entry name" value="KH_dom-like_a/b"/>
</dbReference>
<dbReference type="InterPro" id="IPR041080">
    <property type="entry name" value="YcaO_C"/>
</dbReference>
<accession>A0ABS1T2H2</accession>
<evidence type="ECO:0000313" key="2">
    <source>
        <dbReference type="EMBL" id="MBL4914329.1"/>
    </source>
</evidence>
<dbReference type="InterPro" id="IPR019938">
    <property type="entry name" value="YcaO_dom_prot"/>
</dbReference>
<gene>
    <name evidence="2" type="ORF">JMA39_14565</name>
</gene>
<dbReference type="RefSeq" id="WP_202722583.1">
    <property type="nucleotide sequence ID" value="NZ_BPEX01000035.1"/>
</dbReference>
<dbReference type="InterPro" id="IPR003718">
    <property type="entry name" value="OsmC/Ohr_fam"/>
</dbReference>
<proteinExistence type="predicted"/>
<reference evidence="2 3" key="1">
    <citation type="submission" date="2021-01" db="EMBL/GenBank/DDBJ databases">
        <title>Genome sequence of Shewanella schlegeliana JCM 11561.</title>
        <authorList>
            <person name="Zhang H."/>
            <person name="Li C."/>
        </authorList>
    </citation>
    <scope>NUCLEOTIDE SEQUENCE [LARGE SCALE GENOMIC DNA]</scope>
    <source>
        <strain evidence="2 3">JCM 11561</strain>
    </source>
</reference>
<name>A0ABS1T2H2_9GAMM</name>
<dbReference type="PANTHER" id="PTHR37809">
    <property type="entry name" value="RIBOSOMAL PROTEIN S12 METHYLTHIOTRANSFERASE ACCESSORY FACTOR YCAO"/>
    <property type="match status" value="1"/>
</dbReference>
<dbReference type="InterPro" id="IPR003776">
    <property type="entry name" value="YcaO-like_dom"/>
</dbReference>
<dbReference type="InterPro" id="IPR036102">
    <property type="entry name" value="OsmC/Ohrsf"/>
</dbReference>
<dbReference type="SUPFAM" id="SSF82784">
    <property type="entry name" value="OsmC-like"/>
    <property type="match status" value="1"/>
</dbReference>
<dbReference type="Proteomes" id="UP000604898">
    <property type="component" value="Unassembled WGS sequence"/>
</dbReference>
<organism evidence="2 3">
    <name type="scientific">Shewanella schlegeliana</name>
    <dbReference type="NCBI Taxonomy" id="190308"/>
    <lineage>
        <taxon>Bacteria</taxon>
        <taxon>Pseudomonadati</taxon>
        <taxon>Pseudomonadota</taxon>
        <taxon>Gammaproteobacteria</taxon>
        <taxon>Alteromonadales</taxon>
        <taxon>Shewanellaceae</taxon>
        <taxon>Shewanella</taxon>
    </lineage>
</organism>
<keyword evidence="3" id="KW-1185">Reference proteome</keyword>
<dbReference type="Gene3D" id="3.30.300.20">
    <property type="match status" value="1"/>
</dbReference>
<dbReference type="EMBL" id="JAESVD010000008">
    <property type="protein sequence ID" value="MBL4914329.1"/>
    <property type="molecule type" value="Genomic_DNA"/>
</dbReference>